<evidence type="ECO:0000313" key="1">
    <source>
        <dbReference type="EMBL" id="MET3598091.1"/>
    </source>
</evidence>
<keyword evidence="2" id="KW-1185">Reference proteome</keyword>
<protein>
    <recommendedName>
        <fullName evidence="3">ApbE family protein</fullName>
    </recommendedName>
</protein>
<accession>A0ABV2I5C2</accession>
<reference evidence="1 2" key="1">
    <citation type="submission" date="2024-06" db="EMBL/GenBank/DDBJ databases">
        <title>Genomic Encyclopedia of Type Strains, Phase IV (KMG-IV): sequencing the most valuable type-strain genomes for metagenomic binning, comparative biology and taxonomic classification.</title>
        <authorList>
            <person name="Goeker M."/>
        </authorList>
    </citation>
    <scope>NUCLEOTIDE SEQUENCE [LARGE SCALE GENOMIC DNA]</scope>
    <source>
        <strain evidence="1 2">DSM 28102</strain>
    </source>
</reference>
<gene>
    <name evidence="1" type="ORF">ABID12_000012</name>
</gene>
<comment type="caution">
    <text evidence="1">The sequence shown here is derived from an EMBL/GenBank/DDBJ whole genome shotgun (WGS) entry which is preliminary data.</text>
</comment>
<sequence>MEILMAIAIVLLGMGGLAVGLLVGRGPLKGSCGGMACMKEAACEGCPNRGQRPAK</sequence>
<evidence type="ECO:0008006" key="3">
    <source>
        <dbReference type="Google" id="ProtNLM"/>
    </source>
</evidence>
<dbReference type="InterPro" id="IPR007495">
    <property type="entry name" value="NqrM"/>
</dbReference>
<dbReference type="EMBL" id="JBEPLY010000001">
    <property type="protein sequence ID" value="MET3598091.1"/>
    <property type="molecule type" value="Genomic_DNA"/>
</dbReference>
<organism evidence="1 2">
    <name type="scientific">Martelella mangrovi</name>
    <dbReference type="NCBI Taxonomy" id="1397477"/>
    <lineage>
        <taxon>Bacteria</taxon>
        <taxon>Pseudomonadati</taxon>
        <taxon>Pseudomonadota</taxon>
        <taxon>Alphaproteobacteria</taxon>
        <taxon>Hyphomicrobiales</taxon>
        <taxon>Aurantimonadaceae</taxon>
        <taxon>Martelella</taxon>
    </lineage>
</organism>
<dbReference type="RefSeq" id="WP_354432597.1">
    <property type="nucleotide sequence ID" value="NZ_JBEPLY010000001.1"/>
</dbReference>
<proteinExistence type="predicted"/>
<dbReference type="Pfam" id="PF04400">
    <property type="entry name" value="NqrM"/>
    <property type="match status" value="1"/>
</dbReference>
<name>A0ABV2I5C2_9HYPH</name>
<dbReference type="Proteomes" id="UP001549164">
    <property type="component" value="Unassembled WGS sequence"/>
</dbReference>
<evidence type="ECO:0000313" key="2">
    <source>
        <dbReference type="Proteomes" id="UP001549164"/>
    </source>
</evidence>